<keyword evidence="2" id="KW-1185">Reference proteome</keyword>
<evidence type="ECO:0000313" key="1">
    <source>
        <dbReference type="EMBL" id="MCI88972.1"/>
    </source>
</evidence>
<feature type="non-terminal residue" evidence="1">
    <location>
        <position position="25"/>
    </location>
</feature>
<organism evidence="1 2">
    <name type="scientific">Trifolium medium</name>
    <dbReference type="NCBI Taxonomy" id="97028"/>
    <lineage>
        <taxon>Eukaryota</taxon>
        <taxon>Viridiplantae</taxon>
        <taxon>Streptophyta</taxon>
        <taxon>Embryophyta</taxon>
        <taxon>Tracheophyta</taxon>
        <taxon>Spermatophyta</taxon>
        <taxon>Magnoliopsida</taxon>
        <taxon>eudicotyledons</taxon>
        <taxon>Gunneridae</taxon>
        <taxon>Pentapetalae</taxon>
        <taxon>rosids</taxon>
        <taxon>fabids</taxon>
        <taxon>Fabales</taxon>
        <taxon>Fabaceae</taxon>
        <taxon>Papilionoideae</taxon>
        <taxon>50 kb inversion clade</taxon>
        <taxon>NPAAA clade</taxon>
        <taxon>Hologalegina</taxon>
        <taxon>IRL clade</taxon>
        <taxon>Trifolieae</taxon>
        <taxon>Trifolium</taxon>
    </lineage>
</organism>
<dbReference type="Proteomes" id="UP000265520">
    <property type="component" value="Unassembled WGS sequence"/>
</dbReference>
<sequence>MNNDSYVTSACLAIKDDVACESLST</sequence>
<dbReference type="EMBL" id="LXQA011207021">
    <property type="protein sequence ID" value="MCI88972.1"/>
    <property type="molecule type" value="Genomic_DNA"/>
</dbReference>
<evidence type="ECO:0000313" key="2">
    <source>
        <dbReference type="Proteomes" id="UP000265520"/>
    </source>
</evidence>
<name>A0A392VNE1_9FABA</name>
<dbReference type="AlphaFoldDB" id="A0A392VNE1"/>
<accession>A0A392VNE1</accession>
<proteinExistence type="predicted"/>
<protein>
    <submittedName>
        <fullName evidence="1">Uncharacterized protein</fullName>
    </submittedName>
</protein>
<comment type="caution">
    <text evidence="1">The sequence shown here is derived from an EMBL/GenBank/DDBJ whole genome shotgun (WGS) entry which is preliminary data.</text>
</comment>
<reference evidence="1 2" key="1">
    <citation type="journal article" date="2018" name="Front. Plant Sci.">
        <title>Red Clover (Trifolium pratense) and Zigzag Clover (T. medium) - A Picture of Genomic Similarities and Differences.</title>
        <authorList>
            <person name="Dluhosova J."/>
            <person name="Istvanek J."/>
            <person name="Nedelnik J."/>
            <person name="Repkova J."/>
        </authorList>
    </citation>
    <scope>NUCLEOTIDE SEQUENCE [LARGE SCALE GENOMIC DNA]</scope>
    <source>
        <strain evidence="2">cv. 10/8</strain>
        <tissue evidence="1">Leaf</tissue>
    </source>
</reference>